<keyword evidence="9" id="KW-0539">Nucleus</keyword>
<evidence type="ECO:0000256" key="3">
    <source>
        <dbReference type="ARBA" id="ARBA00022771"/>
    </source>
</evidence>
<protein>
    <recommendedName>
        <fullName evidence="11">ZF-HD dimerization-type domain-containing protein</fullName>
    </recommendedName>
</protein>
<evidence type="ECO:0000259" key="11">
    <source>
        <dbReference type="PROSITE" id="PS51523"/>
    </source>
</evidence>
<dbReference type="InterPro" id="IPR009057">
    <property type="entry name" value="Homeodomain-like_sf"/>
</dbReference>
<dbReference type="Pfam" id="PF04770">
    <property type="entry name" value="ZF-HD_dimer"/>
    <property type="match status" value="1"/>
</dbReference>
<comment type="subcellular location">
    <subcellularLocation>
        <location evidence="1">Nucleus</location>
    </subcellularLocation>
</comment>
<dbReference type="InterPro" id="IPR006456">
    <property type="entry name" value="ZF_HD_homeobox_Cys/His_dimer"/>
</dbReference>
<dbReference type="GO" id="GO:0008270">
    <property type="term" value="F:zinc ion binding"/>
    <property type="evidence" value="ECO:0007669"/>
    <property type="project" value="UniProtKB-KW"/>
</dbReference>
<keyword evidence="4" id="KW-0862">Zinc</keyword>
<evidence type="ECO:0000256" key="2">
    <source>
        <dbReference type="ARBA" id="ARBA00022723"/>
    </source>
</evidence>
<dbReference type="PANTHER" id="PTHR31948">
    <property type="entry name" value="ZINC-FINGER HOMEODOMAIN PROTEIN 2"/>
    <property type="match status" value="1"/>
</dbReference>
<dbReference type="Gene3D" id="1.10.10.60">
    <property type="entry name" value="Homeodomain-like"/>
    <property type="match status" value="1"/>
</dbReference>
<dbReference type="PROSITE" id="PS51523">
    <property type="entry name" value="ZF_HD_DIMER"/>
    <property type="match status" value="1"/>
</dbReference>
<feature type="domain" description="ZF-HD dimerization-type" evidence="11">
    <location>
        <begin position="183"/>
        <end position="232"/>
    </location>
</feature>
<dbReference type="Proteomes" id="UP001189624">
    <property type="component" value="Chromosome 3"/>
</dbReference>
<dbReference type="GO" id="GO:0050793">
    <property type="term" value="P:regulation of developmental process"/>
    <property type="evidence" value="ECO:0007669"/>
    <property type="project" value="TreeGrafter"/>
</dbReference>
<evidence type="ECO:0000256" key="5">
    <source>
        <dbReference type="ARBA" id="ARBA00023015"/>
    </source>
</evidence>
<evidence type="ECO:0000256" key="1">
    <source>
        <dbReference type="ARBA" id="ARBA00004123"/>
    </source>
</evidence>
<proteinExistence type="predicted"/>
<evidence type="ECO:0000256" key="6">
    <source>
        <dbReference type="ARBA" id="ARBA00023125"/>
    </source>
</evidence>
<dbReference type="Gramene" id="rna-AYBTSS11_LOCUS10893">
    <property type="protein sequence ID" value="CAJ1942547.1"/>
    <property type="gene ID" value="gene-AYBTSS11_LOCUS10893"/>
</dbReference>
<accession>A0AA86S553</accession>
<evidence type="ECO:0000256" key="10">
    <source>
        <dbReference type="SAM" id="MobiDB-lite"/>
    </source>
</evidence>
<evidence type="ECO:0000256" key="9">
    <source>
        <dbReference type="ARBA" id="ARBA00023242"/>
    </source>
</evidence>
<reference evidence="12" key="1">
    <citation type="submission" date="2023-10" db="EMBL/GenBank/DDBJ databases">
        <authorList>
            <person name="Domelevo Entfellner J.-B."/>
        </authorList>
    </citation>
    <scope>NUCLEOTIDE SEQUENCE</scope>
</reference>
<keyword evidence="7" id="KW-0371">Homeobox</keyword>
<dbReference type="NCBIfam" id="TIGR01566">
    <property type="entry name" value="ZF_HD_prot_N"/>
    <property type="match status" value="1"/>
</dbReference>
<feature type="compositionally biased region" description="Polar residues" evidence="10">
    <location>
        <begin position="107"/>
        <end position="124"/>
    </location>
</feature>
<evidence type="ECO:0000313" key="12">
    <source>
        <dbReference type="EMBL" id="CAJ1942547.1"/>
    </source>
</evidence>
<evidence type="ECO:0000256" key="4">
    <source>
        <dbReference type="ARBA" id="ARBA00022833"/>
    </source>
</evidence>
<dbReference type="GO" id="GO:0003700">
    <property type="term" value="F:DNA-binding transcription factor activity"/>
    <property type="evidence" value="ECO:0007669"/>
    <property type="project" value="TreeGrafter"/>
</dbReference>
<dbReference type="PANTHER" id="PTHR31948:SF119">
    <property type="entry name" value="ZINC-FINGER HOMEODOMAIN PROTEIN 6-LIKE"/>
    <property type="match status" value="1"/>
</dbReference>
<dbReference type="GO" id="GO:0005634">
    <property type="term" value="C:nucleus"/>
    <property type="evidence" value="ECO:0007669"/>
    <property type="project" value="UniProtKB-SubCell"/>
</dbReference>
<keyword evidence="8" id="KW-0804">Transcription</keyword>
<dbReference type="AlphaFoldDB" id="A0AA86S553"/>
<keyword evidence="2" id="KW-0479">Metal-binding</keyword>
<keyword evidence="6" id="KW-0238">DNA-binding</keyword>
<organism evidence="12 13">
    <name type="scientific">Sphenostylis stenocarpa</name>
    <dbReference type="NCBI Taxonomy" id="92480"/>
    <lineage>
        <taxon>Eukaryota</taxon>
        <taxon>Viridiplantae</taxon>
        <taxon>Streptophyta</taxon>
        <taxon>Embryophyta</taxon>
        <taxon>Tracheophyta</taxon>
        <taxon>Spermatophyta</taxon>
        <taxon>Magnoliopsida</taxon>
        <taxon>eudicotyledons</taxon>
        <taxon>Gunneridae</taxon>
        <taxon>Pentapetalae</taxon>
        <taxon>rosids</taxon>
        <taxon>fabids</taxon>
        <taxon>Fabales</taxon>
        <taxon>Fabaceae</taxon>
        <taxon>Papilionoideae</taxon>
        <taxon>50 kb inversion clade</taxon>
        <taxon>NPAAA clade</taxon>
        <taxon>indigoferoid/millettioid clade</taxon>
        <taxon>Phaseoleae</taxon>
        <taxon>Sphenostylis</taxon>
    </lineage>
</organism>
<dbReference type="NCBIfam" id="TIGR01565">
    <property type="entry name" value="homeo_ZF_HD"/>
    <property type="match status" value="1"/>
</dbReference>
<feature type="compositionally biased region" description="Low complexity" evidence="10">
    <location>
        <begin position="89"/>
        <end position="106"/>
    </location>
</feature>
<feature type="compositionally biased region" description="Polar residues" evidence="10">
    <location>
        <begin position="132"/>
        <end position="143"/>
    </location>
</feature>
<keyword evidence="3" id="KW-0863">Zinc-finger</keyword>
<evidence type="ECO:0000256" key="7">
    <source>
        <dbReference type="ARBA" id="ARBA00023155"/>
    </source>
</evidence>
<dbReference type="EMBL" id="OY731400">
    <property type="protein sequence ID" value="CAJ1942547.1"/>
    <property type="molecule type" value="Genomic_DNA"/>
</dbReference>
<gene>
    <name evidence="12" type="ORF">AYBTSS11_LOCUS10893</name>
</gene>
<keyword evidence="5" id="KW-0805">Transcription regulation</keyword>
<evidence type="ECO:0000256" key="8">
    <source>
        <dbReference type="ARBA" id="ARBA00023163"/>
    </source>
</evidence>
<dbReference type="FunFam" id="1.10.10.60:FF:000257">
    <property type="entry name" value="Zinc-finger homeodomain protein 2"/>
    <property type="match status" value="1"/>
</dbReference>
<dbReference type="GO" id="GO:0000976">
    <property type="term" value="F:transcription cis-regulatory region binding"/>
    <property type="evidence" value="ECO:0007669"/>
    <property type="project" value="TreeGrafter"/>
</dbReference>
<evidence type="ECO:0000313" key="13">
    <source>
        <dbReference type="Proteomes" id="UP001189624"/>
    </source>
</evidence>
<feature type="region of interest" description="Disordered" evidence="10">
    <location>
        <begin position="83"/>
        <end position="174"/>
    </location>
</feature>
<dbReference type="SUPFAM" id="SSF46689">
    <property type="entry name" value="Homeodomain-like"/>
    <property type="match status" value="1"/>
</dbReference>
<name>A0AA86S553_9FABA</name>
<dbReference type="InterPro" id="IPR006455">
    <property type="entry name" value="Homeodomain_ZF_HD"/>
</dbReference>
<sequence length="388" mass="43191">MQGFGYAKIPGKISLALPFYAMYGAHIQNLIRRGFGLGCSLSPQAFAGAIKLSALQNLKSYLASKSDLMDMSEQDKVIEMPSTLGYNLPSRNSSSSKISSPIGERSNQPPQSHTLVFSDPPQTTSHHHQHLNPHNSLPQNPLQLSHPHRPRRDPDPSPISPPIISTPRTQPHSIGTFTTTFRYGECLKNHAASMGGHVTDGCGEFMPNGVEGTPESFKCAACECHRNFHRKEPEGESSHVLNYYLTYPNKTNRNIVIHSPQSHLQFPTHHHHGMMATPSGGPVQPAMLGFGGGLAESSSEDLNMFQTDDGGQLLSVQPPLSSSKKRFRTKFSQQQKDKMMEFAEKLGWKIQKQDEQELHQFCSQVGVKRQVFKVWMHNSKQAMKKKQM</sequence>
<keyword evidence="13" id="KW-1185">Reference proteome</keyword>